<feature type="chain" id="PRO_5021185487" description="Non-hemolytic phospholipase C" evidence="2">
    <location>
        <begin position="19"/>
        <end position="629"/>
    </location>
</feature>
<evidence type="ECO:0008006" key="5">
    <source>
        <dbReference type="Google" id="ProtNLM"/>
    </source>
</evidence>
<feature type="signal peptide" evidence="2">
    <location>
        <begin position="1"/>
        <end position="18"/>
    </location>
</feature>
<evidence type="ECO:0000313" key="3">
    <source>
        <dbReference type="EMBL" id="TPX11266.1"/>
    </source>
</evidence>
<evidence type="ECO:0000256" key="1">
    <source>
        <dbReference type="ARBA" id="ARBA00022801"/>
    </source>
</evidence>
<dbReference type="Gene3D" id="3.40.720.10">
    <property type="entry name" value="Alkaline Phosphatase, subunit A"/>
    <property type="match status" value="2"/>
</dbReference>
<dbReference type="PANTHER" id="PTHR31956">
    <property type="entry name" value="NON-SPECIFIC PHOSPHOLIPASE C4-RELATED"/>
    <property type="match status" value="1"/>
</dbReference>
<dbReference type="GO" id="GO:0042578">
    <property type="term" value="F:phosphoric ester hydrolase activity"/>
    <property type="evidence" value="ECO:0007669"/>
    <property type="project" value="UniProtKB-ARBA"/>
</dbReference>
<dbReference type="AlphaFoldDB" id="A0A507AX00"/>
<keyword evidence="4" id="KW-1185">Reference proteome</keyword>
<keyword evidence="1" id="KW-0378">Hydrolase</keyword>
<sequence>MMYKFVALLALATATADAASLKDIKHVVMLMMENRSFQHYFGTMAGVRGFADPNVQVNPNGRPVWYQDASGLSKDADYLLPFYLNYAGDEWSTYSQCLCAGANNWNPTQRALNGGLNDQWAKVATPQSWGYFKRKDIPYHFALADAYTVGDHYFASITANTDPNRWYWQSGTINVPGGKQALGSGGVVLDNNQVNGCDGPNLNCLPLQWPAFAQYLDEAGVDWRSFQNSYDWATNSGLFYFKAFQDAPKNSSLYQRGLAFDGANGLEAFQKSAAEGTLPEVSWVFPPGNLQEHSPHTPMDGAWYMNQVVGAVINGKNYNETLVMINYDEGGGWGDAVLPLISPNGTAGEWFEDPYGKLGYTFSGPGVRIPLMLISPFTRGGHVFTERADHSSMIQFLELWLTAKGYNNVSTAELSDWRREHMSDLLNAFDFENPDYSIPDLPEPPTPIKDAKGNIIGTFNAICSRELQGHCSGNAYHAAIPYGKQTEEDSLFFEDGFKSVRGGLGEGHFIVLESNGHALTNAGVDKQFTASKATAKHDDIYQRWVVRGLAAEGDEFHVKSALDGKWLSQHTSLSVSESGAQAYKIAYMGHGLYSLQKENGKYTNIREDGSISIDATPIGYKLYSVTYHK</sequence>
<protein>
    <recommendedName>
        <fullName evidence="5">Non-hemolytic phospholipase C</fullName>
    </recommendedName>
</protein>
<dbReference type="GeneID" id="41968531"/>
<dbReference type="OrthoDB" id="5135119at2759"/>
<dbReference type="EMBL" id="SKBQ01000004">
    <property type="protein sequence ID" value="TPX11266.1"/>
    <property type="molecule type" value="Genomic_DNA"/>
</dbReference>
<dbReference type="InParanoid" id="A0A507AX00"/>
<dbReference type="Proteomes" id="UP000319257">
    <property type="component" value="Unassembled WGS sequence"/>
</dbReference>
<gene>
    <name evidence="3" type="ORF">E0L32_001084</name>
</gene>
<organism evidence="3 4">
    <name type="scientific">Thyridium curvatum</name>
    <dbReference type="NCBI Taxonomy" id="1093900"/>
    <lineage>
        <taxon>Eukaryota</taxon>
        <taxon>Fungi</taxon>
        <taxon>Dikarya</taxon>
        <taxon>Ascomycota</taxon>
        <taxon>Pezizomycotina</taxon>
        <taxon>Sordariomycetes</taxon>
        <taxon>Sordariomycetidae</taxon>
        <taxon>Thyridiales</taxon>
        <taxon>Thyridiaceae</taxon>
        <taxon>Thyridium</taxon>
    </lineage>
</organism>
<dbReference type="InterPro" id="IPR017850">
    <property type="entry name" value="Alkaline_phosphatase_core_sf"/>
</dbReference>
<keyword evidence="2" id="KW-0732">Signal</keyword>
<dbReference type="RefSeq" id="XP_030992977.1">
    <property type="nucleotide sequence ID" value="XM_031133551.1"/>
</dbReference>
<comment type="caution">
    <text evidence="3">The sequence shown here is derived from an EMBL/GenBank/DDBJ whole genome shotgun (WGS) entry which is preliminary data.</text>
</comment>
<dbReference type="CDD" id="cd16014">
    <property type="entry name" value="PLC"/>
    <property type="match status" value="1"/>
</dbReference>
<evidence type="ECO:0000313" key="4">
    <source>
        <dbReference type="Proteomes" id="UP000319257"/>
    </source>
</evidence>
<evidence type="ECO:0000256" key="2">
    <source>
        <dbReference type="SAM" id="SignalP"/>
    </source>
</evidence>
<reference evidence="3 4" key="1">
    <citation type="submission" date="2019-06" db="EMBL/GenBank/DDBJ databases">
        <title>Draft genome sequence of the filamentous fungus Phialemoniopsis curvata isolated from diesel fuel.</title>
        <authorList>
            <person name="Varaljay V.A."/>
            <person name="Lyon W.J."/>
            <person name="Crouch A.L."/>
            <person name="Drake C.E."/>
            <person name="Hollomon J.M."/>
            <person name="Nadeau L.J."/>
            <person name="Nunn H.S."/>
            <person name="Stevenson B.S."/>
            <person name="Bojanowski C.L."/>
            <person name="Crookes-Goodson W.J."/>
        </authorList>
    </citation>
    <scope>NUCLEOTIDE SEQUENCE [LARGE SCALE GENOMIC DNA]</scope>
    <source>
        <strain evidence="3 4">D216</strain>
    </source>
</reference>
<proteinExistence type="predicted"/>
<dbReference type="Pfam" id="PF04185">
    <property type="entry name" value="Phosphoesterase"/>
    <property type="match status" value="1"/>
</dbReference>
<name>A0A507AX00_9PEZI</name>
<dbReference type="PANTHER" id="PTHR31956:SF1">
    <property type="entry name" value="NON-SPECIFIC PHOSPHOLIPASE C1"/>
    <property type="match status" value="1"/>
</dbReference>
<dbReference type="InterPro" id="IPR007312">
    <property type="entry name" value="Phosphoesterase"/>
</dbReference>
<dbReference type="STRING" id="1093900.A0A507AX00"/>
<accession>A0A507AX00</accession>